<dbReference type="Pfam" id="PF00149">
    <property type="entry name" value="Metallophos"/>
    <property type="match status" value="1"/>
</dbReference>
<evidence type="ECO:0000313" key="7">
    <source>
        <dbReference type="EMBL" id="CAL1170803.1"/>
    </source>
</evidence>
<accession>A0A9P1GM84</accession>
<protein>
    <recommendedName>
        <fullName evidence="4">Serine/threonine-protein phosphatase</fullName>
        <ecNumber evidence="4">3.1.3.16</ecNumber>
    </recommendedName>
</protein>
<dbReference type="InterPro" id="IPR029052">
    <property type="entry name" value="Metallo-depent_PP-like"/>
</dbReference>
<sequence length="610" mass="68228">MTVDTASIPLSLHPAKDVDASQCLSGGFFDYDELDKAYAALTGEAVETVETSGGEDEDGLDSLSEVWPGDLPGFGEVEDDLPDLVPGPMEQGPMVWEVCVLRLLVRKAPDLSAPVQGICHERELLFEEHAQRPDDSPEDWLCLDGQSGYVLKDGSRKDSRLGMLVKPFKLQGVPPDYCPSVLLTLKDGWRKARSSRPDAIHHGHHREGLRSICVPLLRPNAVGKLRQLAEDAVSAASTCGGFDLDIFESEYQKGVETVRSEQGFFAQARSLLQKAERAAKPQSTRQYLPRFGLHQESVHRWIEGMRQRILPNQADASEVVGKAAELLRREENMVKLQVPVGSTVHVVGDLHGQFWDLLHLLEMCGDPSPRNQYLFNGDFVDRGQFSVEVAFLLLALKVCYPRAVHLNRGNHEATRMNALYGFLHETEEKYSNELFRLFSDAFTHLPLCTLVNDSVFVVHGGLSSKDGVKLSEIQQLNRLREPDETADQLMLDLLWSDPMDQLGRLPSPRGGGVLFGPDVTERFCEDNGLCCIIRSHEMKPEGFEWQHMNRCLTIFSAPNYCDVCGNLGAVCDITPSQARKVTVDELHVRTFECSPHPDEPHRVNMMFRPY</sequence>
<organism evidence="6">
    <name type="scientific">Cladocopium goreaui</name>
    <dbReference type="NCBI Taxonomy" id="2562237"/>
    <lineage>
        <taxon>Eukaryota</taxon>
        <taxon>Sar</taxon>
        <taxon>Alveolata</taxon>
        <taxon>Dinophyceae</taxon>
        <taxon>Suessiales</taxon>
        <taxon>Symbiodiniaceae</taxon>
        <taxon>Cladocopium</taxon>
    </lineage>
</organism>
<evidence type="ECO:0000313" key="6">
    <source>
        <dbReference type="EMBL" id="CAI4017428.1"/>
    </source>
</evidence>
<dbReference type="GO" id="GO:0004722">
    <property type="term" value="F:protein serine/threonine phosphatase activity"/>
    <property type="evidence" value="ECO:0007669"/>
    <property type="project" value="UniProtKB-EC"/>
</dbReference>
<evidence type="ECO:0000256" key="4">
    <source>
        <dbReference type="RuleBase" id="RU004273"/>
    </source>
</evidence>
<evidence type="ECO:0000256" key="2">
    <source>
        <dbReference type="ARBA" id="ARBA00022723"/>
    </source>
</evidence>
<dbReference type="PANTHER" id="PTHR45668">
    <property type="entry name" value="SERINE/THREONINE-PROTEIN PHOSPHATASE 5-RELATED"/>
    <property type="match status" value="1"/>
</dbReference>
<dbReference type="OrthoDB" id="435114at2759"/>
<dbReference type="EMBL" id="CAMXCT020006634">
    <property type="protein sequence ID" value="CAL1170803.1"/>
    <property type="molecule type" value="Genomic_DNA"/>
</dbReference>
<dbReference type="Proteomes" id="UP001152797">
    <property type="component" value="Unassembled WGS sequence"/>
</dbReference>
<gene>
    <name evidence="6" type="ORF">C1SCF055_LOCUS42072</name>
</gene>
<dbReference type="InterPro" id="IPR006186">
    <property type="entry name" value="Ser/Thr-sp_prot-phosphatase"/>
</dbReference>
<dbReference type="AlphaFoldDB" id="A0A9P1GM84"/>
<dbReference type="PANTHER" id="PTHR45668:SF5">
    <property type="entry name" value="SERINE_THREONINE-PROTEIN PHOSPHATASE 5"/>
    <property type="match status" value="1"/>
</dbReference>
<keyword evidence="2" id="KW-0479">Metal-binding</keyword>
<dbReference type="InterPro" id="IPR004843">
    <property type="entry name" value="Calcineurin-like_PHP"/>
</dbReference>
<dbReference type="Gene3D" id="3.60.21.10">
    <property type="match status" value="1"/>
</dbReference>
<comment type="catalytic activity">
    <reaction evidence="4">
        <text>O-phospho-L-threonyl-[protein] + H2O = L-threonyl-[protein] + phosphate</text>
        <dbReference type="Rhea" id="RHEA:47004"/>
        <dbReference type="Rhea" id="RHEA-COMP:11060"/>
        <dbReference type="Rhea" id="RHEA-COMP:11605"/>
        <dbReference type="ChEBI" id="CHEBI:15377"/>
        <dbReference type="ChEBI" id="CHEBI:30013"/>
        <dbReference type="ChEBI" id="CHEBI:43474"/>
        <dbReference type="ChEBI" id="CHEBI:61977"/>
        <dbReference type="EC" id="3.1.3.16"/>
    </reaction>
</comment>
<dbReference type="SUPFAM" id="SSF56300">
    <property type="entry name" value="Metallo-dependent phosphatases"/>
    <property type="match status" value="1"/>
</dbReference>
<dbReference type="EMBL" id="CAMXCT010006634">
    <property type="protein sequence ID" value="CAI4017428.1"/>
    <property type="molecule type" value="Genomic_DNA"/>
</dbReference>
<evidence type="ECO:0000313" key="8">
    <source>
        <dbReference type="Proteomes" id="UP001152797"/>
    </source>
</evidence>
<dbReference type="GO" id="GO:0046872">
    <property type="term" value="F:metal ion binding"/>
    <property type="evidence" value="ECO:0007669"/>
    <property type="project" value="UniProtKB-KW"/>
</dbReference>
<dbReference type="SMART" id="SM00156">
    <property type="entry name" value="PP2Ac"/>
    <property type="match status" value="1"/>
</dbReference>
<reference evidence="6" key="1">
    <citation type="submission" date="2022-10" db="EMBL/GenBank/DDBJ databases">
        <authorList>
            <person name="Chen Y."/>
            <person name="Dougan E. K."/>
            <person name="Chan C."/>
            <person name="Rhodes N."/>
            <person name="Thang M."/>
        </authorList>
    </citation>
    <scope>NUCLEOTIDE SEQUENCE</scope>
</reference>
<evidence type="ECO:0000256" key="1">
    <source>
        <dbReference type="ARBA" id="ARBA00001936"/>
    </source>
</evidence>
<evidence type="ECO:0000256" key="3">
    <source>
        <dbReference type="ARBA" id="ARBA00023211"/>
    </source>
</evidence>
<dbReference type="InterPro" id="IPR051134">
    <property type="entry name" value="PPP_phosphatase"/>
</dbReference>
<keyword evidence="3" id="KW-0464">Manganese</keyword>
<name>A0A9P1GM84_9DINO</name>
<comment type="cofactor">
    <cofactor evidence="1">
        <name>Mn(2+)</name>
        <dbReference type="ChEBI" id="CHEBI:29035"/>
    </cofactor>
</comment>
<feature type="domain" description="Serine/threonine specific protein phosphatases" evidence="5">
    <location>
        <begin position="407"/>
        <end position="412"/>
    </location>
</feature>
<dbReference type="EC" id="3.1.3.16" evidence="4"/>
<comment type="caution">
    <text evidence="6">The sequence shown here is derived from an EMBL/GenBank/DDBJ whole genome shotgun (WGS) entry which is preliminary data.</text>
</comment>
<evidence type="ECO:0000259" key="5">
    <source>
        <dbReference type="PROSITE" id="PS00125"/>
    </source>
</evidence>
<comment type="similarity">
    <text evidence="4">Belongs to the PPP phosphatase family.</text>
</comment>
<proteinExistence type="inferred from homology"/>
<keyword evidence="8" id="KW-1185">Reference proteome</keyword>
<dbReference type="PRINTS" id="PR00114">
    <property type="entry name" value="STPHPHTASE"/>
</dbReference>
<dbReference type="EMBL" id="CAMXCT030006634">
    <property type="protein sequence ID" value="CAL4804740.1"/>
    <property type="molecule type" value="Genomic_DNA"/>
</dbReference>
<keyword evidence="4" id="KW-0378">Hydrolase</keyword>
<dbReference type="PROSITE" id="PS00125">
    <property type="entry name" value="SER_THR_PHOSPHATASE"/>
    <property type="match status" value="1"/>
</dbReference>
<reference evidence="7" key="2">
    <citation type="submission" date="2024-04" db="EMBL/GenBank/DDBJ databases">
        <authorList>
            <person name="Chen Y."/>
            <person name="Shah S."/>
            <person name="Dougan E. K."/>
            <person name="Thang M."/>
            <person name="Chan C."/>
        </authorList>
    </citation>
    <scope>NUCLEOTIDE SEQUENCE [LARGE SCALE GENOMIC DNA]</scope>
</reference>